<dbReference type="EMBL" id="DAKRPA010000075">
    <property type="protein sequence ID" value="DAZ99892.1"/>
    <property type="molecule type" value="Genomic_DNA"/>
</dbReference>
<name>A0AAV2YXU1_9STRA</name>
<proteinExistence type="predicted"/>
<accession>A0AAV2YXU1</accession>
<reference evidence="1" key="2">
    <citation type="journal article" date="2023" name="Microbiol Resour">
        <title>Decontamination and Annotation of the Draft Genome Sequence of the Oomycete Lagenidium giganteum ARSEF 373.</title>
        <authorList>
            <person name="Morgan W.R."/>
            <person name="Tartar A."/>
        </authorList>
    </citation>
    <scope>NUCLEOTIDE SEQUENCE</scope>
    <source>
        <strain evidence="1">ARSEF 373</strain>
    </source>
</reference>
<gene>
    <name evidence="1" type="ORF">N0F65_008635</name>
</gene>
<organism evidence="1 2">
    <name type="scientific">Lagenidium giganteum</name>
    <dbReference type="NCBI Taxonomy" id="4803"/>
    <lineage>
        <taxon>Eukaryota</taxon>
        <taxon>Sar</taxon>
        <taxon>Stramenopiles</taxon>
        <taxon>Oomycota</taxon>
        <taxon>Peronosporomycetes</taxon>
        <taxon>Pythiales</taxon>
        <taxon>Pythiaceae</taxon>
    </lineage>
</organism>
<keyword evidence="2" id="KW-1185">Reference proteome</keyword>
<reference evidence="1" key="1">
    <citation type="submission" date="2022-11" db="EMBL/GenBank/DDBJ databases">
        <authorList>
            <person name="Morgan W.R."/>
            <person name="Tartar A."/>
        </authorList>
    </citation>
    <scope>NUCLEOTIDE SEQUENCE</scope>
    <source>
        <strain evidence="1">ARSEF 373</strain>
    </source>
</reference>
<evidence type="ECO:0000313" key="1">
    <source>
        <dbReference type="EMBL" id="DAZ99892.1"/>
    </source>
</evidence>
<dbReference type="AlphaFoldDB" id="A0AAV2YXU1"/>
<evidence type="ECO:0000313" key="2">
    <source>
        <dbReference type="Proteomes" id="UP001146120"/>
    </source>
</evidence>
<dbReference type="Proteomes" id="UP001146120">
    <property type="component" value="Unassembled WGS sequence"/>
</dbReference>
<sequence length="93" mass="10209">MTIHRSEEGPVGLAGLLATAICPRSVYASVLEDIMPVKMKTPDAIVRPLPQLTRDTKAFVITFDGAVKINEKTGSFGMVLWRVPEWKVIKAAE</sequence>
<protein>
    <submittedName>
        <fullName evidence="1">Uncharacterized protein</fullName>
    </submittedName>
</protein>
<comment type="caution">
    <text evidence="1">The sequence shown here is derived from an EMBL/GenBank/DDBJ whole genome shotgun (WGS) entry which is preliminary data.</text>
</comment>